<organism evidence="2 3">
    <name type="scientific">Pseudomonas syringae pv. japonica str. M301072</name>
    <dbReference type="NCBI Taxonomy" id="629262"/>
    <lineage>
        <taxon>Bacteria</taxon>
        <taxon>Pseudomonadati</taxon>
        <taxon>Pseudomonadota</taxon>
        <taxon>Gammaproteobacteria</taxon>
        <taxon>Pseudomonadales</taxon>
        <taxon>Pseudomonadaceae</taxon>
        <taxon>Pseudomonas</taxon>
        <taxon>Pseudomonas syringae</taxon>
    </lineage>
</organism>
<dbReference type="Proteomes" id="UP000004471">
    <property type="component" value="Unassembled WGS sequence"/>
</dbReference>
<dbReference type="SUPFAM" id="SSF54001">
    <property type="entry name" value="Cysteine proteinases"/>
    <property type="match status" value="1"/>
</dbReference>
<comment type="caution">
    <text evidence="2">The sequence shown here is derived from an EMBL/GenBank/DDBJ whole genome shotgun (WGS) entry which is preliminary data.</text>
</comment>
<evidence type="ECO:0000313" key="2">
    <source>
        <dbReference type="EMBL" id="EGH31329.1"/>
    </source>
</evidence>
<gene>
    <name evidence="2" type="ORF">PSYJA_21057</name>
</gene>
<evidence type="ECO:0000313" key="3">
    <source>
        <dbReference type="Proteomes" id="UP000004471"/>
    </source>
</evidence>
<dbReference type="Pfam" id="PF09899">
    <property type="entry name" value="DUF2126"/>
    <property type="match status" value="1"/>
</dbReference>
<reference evidence="2 3" key="1">
    <citation type="journal article" date="2011" name="PLoS Pathog.">
        <title>Dynamic evolution of pathogenicity revealed by sequencing and comparative genomics of 19 Pseudomonas syringae isolates.</title>
        <authorList>
            <person name="Baltrus D.A."/>
            <person name="Nishimura M.T."/>
            <person name="Romanchuk A."/>
            <person name="Chang J.H."/>
            <person name="Mukhtar M.S."/>
            <person name="Cherkis K."/>
            <person name="Roach J."/>
            <person name="Grant S.R."/>
            <person name="Jones C.D."/>
            <person name="Dangl J.L."/>
        </authorList>
    </citation>
    <scope>NUCLEOTIDE SEQUENCE [LARGE SCALE GENOMIC DNA]</scope>
    <source>
        <strain evidence="3">M301072PT</strain>
    </source>
</reference>
<proteinExistence type="predicted"/>
<dbReference type="HOGENOM" id="CLU_008973_2_1_6"/>
<dbReference type="PANTHER" id="PTHR33490">
    <property type="entry name" value="BLR5614 PROTEIN-RELATED"/>
    <property type="match status" value="1"/>
</dbReference>
<evidence type="ECO:0000259" key="1">
    <source>
        <dbReference type="SMART" id="SM00460"/>
    </source>
</evidence>
<feature type="domain" description="Transglutaminase-like" evidence="1">
    <location>
        <begin position="172"/>
        <end position="248"/>
    </location>
</feature>
<sequence length="335" mass="37739">MSIHIALHHVTHYRYDRAVELGPQIVRLRPAAHSRTRVLSYSLKVLPENHFINWQQDPQGNYLARLVFPEKTDEFRVEVDLVAEMAVFNPFDFFLEPYAENIPFTYASEEQRELAPYLEKLPLTPRFQAYLDSISREPIPAIDFLVGLNQRLSQDVAYLIRMEPGVQTPEFTLQNASGSCRDSAWLLVQLLRHLGMAARFVSGYLIQLKADVEALDGPSGTDVDFTDLHAWCEVYLPGAGWVGLDATSGLFAGEGHIPLACSPEPSSAAPISGLVEPCETDFSHEMSVERIWEAPRVTKPYTEAQWQDIQALGRQIDADLLRDDVRLTMGGEPPF</sequence>
<dbReference type="AlphaFoldDB" id="F3FM93"/>
<dbReference type="Pfam" id="PF01841">
    <property type="entry name" value="Transglut_core"/>
    <property type="match status" value="1"/>
</dbReference>
<dbReference type="PANTHER" id="PTHR33490:SF1">
    <property type="entry name" value="SLL1233 PROTEIN"/>
    <property type="match status" value="1"/>
</dbReference>
<dbReference type="InterPro" id="IPR018667">
    <property type="entry name" value="DUF2126"/>
</dbReference>
<dbReference type="Gene3D" id="3.10.620.30">
    <property type="match status" value="1"/>
</dbReference>
<protein>
    <submittedName>
        <fullName evidence="2">Transglutaminase-like protein</fullName>
    </submittedName>
</protein>
<name>F3FM93_PSESX</name>
<dbReference type="InterPro" id="IPR002931">
    <property type="entry name" value="Transglutaminase-like"/>
</dbReference>
<dbReference type="EMBL" id="AEAH01000957">
    <property type="protein sequence ID" value="EGH31329.1"/>
    <property type="molecule type" value="Genomic_DNA"/>
</dbReference>
<accession>F3FM93</accession>
<feature type="non-terminal residue" evidence="2">
    <location>
        <position position="335"/>
    </location>
</feature>
<dbReference type="SMART" id="SM00460">
    <property type="entry name" value="TGc"/>
    <property type="match status" value="1"/>
</dbReference>
<dbReference type="InterPro" id="IPR013589">
    <property type="entry name" value="Bac_transglu_N"/>
</dbReference>
<dbReference type="Pfam" id="PF08379">
    <property type="entry name" value="Bact_transglu_N"/>
    <property type="match status" value="1"/>
</dbReference>
<dbReference type="InterPro" id="IPR038765">
    <property type="entry name" value="Papain-like_cys_pep_sf"/>
</dbReference>